<dbReference type="Proteomes" id="UP000275267">
    <property type="component" value="Unassembled WGS sequence"/>
</dbReference>
<evidence type="ECO:0000256" key="1">
    <source>
        <dbReference type="ARBA" id="ARBA00022723"/>
    </source>
</evidence>
<dbReference type="GO" id="GO:0005737">
    <property type="term" value="C:cytoplasm"/>
    <property type="evidence" value="ECO:0007669"/>
    <property type="project" value="TreeGrafter"/>
</dbReference>
<accession>A0A3L6R7Y1</accession>
<dbReference type="EMBL" id="PQIB02000009">
    <property type="protein sequence ID" value="RLM98461.1"/>
    <property type="molecule type" value="Genomic_DNA"/>
</dbReference>
<dbReference type="Pfam" id="PF21362">
    <property type="entry name" value="Sina_RING"/>
    <property type="match status" value="1"/>
</dbReference>
<dbReference type="AlphaFoldDB" id="A0A3L6R7Y1"/>
<reference evidence="6" key="1">
    <citation type="journal article" date="2019" name="Nat. Commun.">
        <title>The genome of broomcorn millet.</title>
        <authorList>
            <person name="Zou C."/>
            <person name="Miki D."/>
            <person name="Li D."/>
            <person name="Tang Q."/>
            <person name="Xiao L."/>
            <person name="Rajput S."/>
            <person name="Deng P."/>
            <person name="Jia W."/>
            <person name="Huang R."/>
            <person name="Zhang M."/>
            <person name="Sun Y."/>
            <person name="Hu J."/>
            <person name="Fu X."/>
            <person name="Schnable P.S."/>
            <person name="Li F."/>
            <person name="Zhang H."/>
            <person name="Feng B."/>
            <person name="Zhu X."/>
            <person name="Liu R."/>
            <person name="Schnable J.C."/>
            <person name="Zhu J.-K."/>
            <person name="Zhang H."/>
        </authorList>
    </citation>
    <scope>NUCLEOTIDE SEQUENCE [LARGE SCALE GENOMIC DNA]</scope>
</reference>
<dbReference type="Gene3D" id="3.30.40.10">
    <property type="entry name" value="Zinc/RING finger domain, C3HC4 (zinc finger)"/>
    <property type="match status" value="1"/>
</dbReference>
<evidence type="ECO:0000256" key="3">
    <source>
        <dbReference type="ARBA" id="ARBA00022833"/>
    </source>
</evidence>
<dbReference type="OrthoDB" id="4788989at2759"/>
<protein>
    <submittedName>
        <fullName evidence="5">E3 ubiquitin-protein ligase SINA-like 7</fullName>
    </submittedName>
</protein>
<evidence type="ECO:0000256" key="2">
    <source>
        <dbReference type="ARBA" id="ARBA00022771"/>
    </source>
</evidence>
<evidence type="ECO:0000259" key="4">
    <source>
        <dbReference type="Pfam" id="PF21362"/>
    </source>
</evidence>
<dbReference type="PANTHER" id="PTHR10315:SF96">
    <property type="entry name" value="SIAH-TYPE DOMAIN-CONTAINING PROTEIN"/>
    <property type="match status" value="1"/>
</dbReference>
<dbReference type="InterPro" id="IPR013083">
    <property type="entry name" value="Znf_RING/FYVE/PHD"/>
</dbReference>
<sequence>METFSFGDHLRARLAAAAQVKERKRARMITSASGPSSSVPPAGGVVAVEDTDALDCGVCYLPLKPPIFQCDVGHVVCSPYRDKLRDNRKCHVCRGSTGGFRRRHAMERPVESARVACPNAAYGCAARPAYYEHFIGPAEALLDHFAGVHGWPCSTKVRTGEMFSVRLKDG</sequence>
<dbReference type="InterPro" id="IPR052088">
    <property type="entry name" value="E3_ubiquitin-ligase_SINA"/>
</dbReference>
<feature type="domain" description="E3 ubiquitin-protein ligase Sina-like RING finger" evidence="4">
    <location>
        <begin position="56"/>
        <end position="93"/>
    </location>
</feature>
<keyword evidence="2" id="KW-0863">Zinc-finger</keyword>
<keyword evidence="3" id="KW-0862">Zinc</keyword>
<dbReference type="STRING" id="4540.A0A3L6R7Y1"/>
<dbReference type="SUPFAM" id="SSF49599">
    <property type="entry name" value="TRAF domain-like"/>
    <property type="match status" value="1"/>
</dbReference>
<dbReference type="CDD" id="cd16571">
    <property type="entry name" value="RING-HC_SIAHs"/>
    <property type="match status" value="1"/>
</dbReference>
<dbReference type="GO" id="GO:0008270">
    <property type="term" value="F:zinc ion binding"/>
    <property type="evidence" value="ECO:0007669"/>
    <property type="project" value="UniProtKB-KW"/>
</dbReference>
<proteinExistence type="predicted"/>
<dbReference type="InterPro" id="IPR049548">
    <property type="entry name" value="Sina-like_RING"/>
</dbReference>
<evidence type="ECO:0000313" key="6">
    <source>
        <dbReference type="Proteomes" id="UP000275267"/>
    </source>
</evidence>
<name>A0A3L6R7Y1_PANMI</name>
<dbReference type="PANTHER" id="PTHR10315">
    <property type="entry name" value="E3 UBIQUITIN PROTEIN LIGASE SIAH"/>
    <property type="match status" value="1"/>
</dbReference>
<keyword evidence="6" id="KW-1185">Reference proteome</keyword>
<keyword evidence="1" id="KW-0479">Metal-binding</keyword>
<dbReference type="GO" id="GO:0061630">
    <property type="term" value="F:ubiquitin protein ligase activity"/>
    <property type="evidence" value="ECO:0007669"/>
    <property type="project" value="TreeGrafter"/>
</dbReference>
<gene>
    <name evidence="5" type="ORF">C2845_PM06G06840</name>
</gene>
<evidence type="ECO:0000313" key="5">
    <source>
        <dbReference type="EMBL" id="RLM98461.1"/>
    </source>
</evidence>
<comment type="caution">
    <text evidence="5">The sequence shown here is derived from an EMBL/GenBank/DDBJ whole genome shotgun (WGS) entry which is preliminary data.</text>
</comment>
<organism evidence="5 6">
    <name type="scientific">Panicum miliaceum</name>
    <name type="common">Proso millet</name>
    <name type="synonym">Broomcorn millet</name>
    <dbReference type="NCBI Taxonomy" id="4540"/>
    <lineage>
        <taxon>Eukaryota</taxon>
        <taxon>Viridiplantae</taxon>
        <taxon>Streptophyta</taxon>
        <taxon>Embryophyta</taxon>
        <taxon>Tracheophyta</taxon>
        <taxon>Spermatophyta</taxon>
        <taxon>Magnoliopsida</taxon>
        <taxon>Liliopsida</taxon>
        <taxon>Poales</taxon>
        <taxon>Poaceae</taxon>
        <taxon>PACMAD clade</taxon>
        <taxon>Panicoideae</taxon>
        <taxon>Panicodae</taxon>
        <taxon>Paniceae</taxon>
        <taxon>Panicinae</taxon>
        <taxon>Panicum</taxon>
        <taxon>Panicum sect. Panicum</taxon>
    </lineage>
</organism>